<proteinExistence type="predicted"/>
<dbReference type="RefSeq" id="WP_141364187.1">
    <property type="nucleotide sequence ID" value="NZ_BAAAJL010000011.1"/>
</dbReference>
<accession>A0A4Y4DQT2</accession>
<reference evidence="1 2" key="1">
    <citation type="submission" date="2019-06" db="EMBL/GenBank/DDBJ databases">
        <title>Whole genome shotgun sequence of Glutamicibacter uratoxydans NBRC 15515.</title>
        <authorList>
            <person name="Hosoyama A."/>
            <person name="Uohara A."/>
            <person name="Ohji S."/>
            <person name="Ichikawa N."/>
        </authorList>
    </citation>
    <scope>NUCLEOTIDE SEQUENCE [LARGE SCALE GENOMIC DNA]</scope>
    <source>
        <strain evidence="1 2">NBRC 15515</strain>
    </source>
</reference>
<dbReference type="AlphaFoldDB" id="A0A4Y4DQT2"/>
<evidence type="ECO:0000313" key="1">
    <source>
        <dbReference type="EMBL" id="GED06284.1"/>
    </source>
</evidence>
<evidence type="ECO:0000313" key="2">
    <source>
        <dbReference type="Proteomes" id="UP000316612"/>
    </source>
</evidence>
<dbReference type="EMBL" id="BJNY01000009">
    <property type="protein sequence ID" value="GED06284.1"/>
    <property type="molecule type" value="Genomic_DNA"/>
</dbReference>
<sequence>MDLATALISGRRGRRFLLHVLLAGESEQIWKLRQVVFDAAYRVAKRRGDGIARFGSSAEDEAWVSAEQPPSELQPENIAALVGQVELPKLTSHILREALDESVGNAMYWQPPDGEDTLFSDPILTKALEPAARHVSDSGIVQEWMNRSAVENQWLIEWRGEGAEHTWHPGLVSAAEQFSQWNHDLNEAEVRSQEDLRGPVKNAVSGEWWSNPPGGLFRSFGTFDDQAPVGLYCVEDGFGWREAAVQRVEPMLVKPVFHIEAPEDWVDLCLRYPAEVSASRRGTWFETTGRDGRWVQPDWQAVAEDYDGVHLSLTAYLAAAGELLEVSDEAASLIAGWNPDETYWFTDDVKRHGDFQTWKLEDSGSCDRWVKSSASE</sequence>
<dbReference type="OrthoDB" id="4700192at2"/>
<name>A0A4Y4DQT2_GLUUR</name>
<dbReference type="Proteomes" id="UP000316612">
    <property type="component" value="Unassembled WGS sequence"/>
</dbReference>
<organism evidence="1 2">
    <name type="scientific">Glutamicibacter uratoxydans</name>
    <name type="common">Arthrobacter uratoxydans</name>
    <dbReference type="NCBI Taxonomy" id="43667"/>
    <lineage>
        <taxon>Bacteria</taxon>
        <taxon>Bacillati</taxon>
        <taxon>Actinomycetota</taxon>
        <taxon>Actinomycetes</taxon>
        <taxon>Micrococcales</taxon>
        <taxon>Micrococcaceae</taxon>
        <taxon>Glutamicibacter</taxon>
    </lineage>
</organism>
<keyword evidence="2" id="KW-1185">Reference proteome</keyword>
<protein>
    <submittedName>
        <fullName evidence="1">Uncharacterized protein</fullName>
    </submittedName>
</protein>
<comment type="caution">
    <text evidence="1">The sequence shown here is derived from an EMBL/GenBank/DDBJ whole genome shotgun (WGS) entry which is preliminary data.</text>
</comment>
<gene>
    <name evidence="1" type="ORF">AUR04nite_18160</name>
</gene>